<dbReference type="PANTHER" id="PTHR20992">
    <property type="entry name" value="AT15442P-RELATED"/>
    <property type="match status" value="1"/>
</dbReference>
<comment type="caution">
    <text evidence="2">The sequence shown here is derived from an EMBL/GenBank/DDBJ whole genome shotgun (WGS) entry which is preliminary data.</text>
</comment>
<evidence type="ECO:0000256" key="1">
    <source>
        <dbReference type="SAM" id="Phobius"/>
    </source>
</evidence>
<dbReference type="Proteomes" id="UP000297855">
    <property type="component" value="Unassembled WGS sequence"/>
</dbReference>
<feature type="transmembrane region" description="Helical" evidence="1">
    <location>
        <begin position="67"/>
        <end position="96"/>
    </location>
</feature>
<feature type="transmembrane region" description="Helical" evidence="1">
    <location>
        <begin position="220"/>
        <end position="243"/>
    </location>
</feature>
<evidence type="ECO:0000313" key="3">
    <source>
        <dbReference type="Proteomes" id="UP000297855"/>
    </source>
</evidence>
<proteinExistence type="predicted"/>
<evidence type="ECO:0000313" key="2">
    <source>
        <dbReference type="EMBL" id="TGK20985.1"/>
    </source>
</evidence>
<sequence length="412" mass="45282">MPISKKQGSTGTHDSAEFSRNRKSIFLSVRTESGVSLFRRLLKIGEEEAIFALREIDEGAQIQSVRYWVILTASSGIATIGILLGSPLILGCAMILSPLLKPVIGIGAGFAVGDVYLSIKSLLNLLLSSILTMLVAALLSRMAPVRELSQEVLSRVSPGGFYLLISAFCGPLIVISGFGSAKEHYRVGIGTVLGVSLLPPLCIFGFAVERALRWDIQQGLLLSFLANLSLIVVTSAACFYIIFEKYDIPNLIHLLSSYRKKNEHLYQFVSDFGIWQKLESRFSLGNRIMFPSLLIFLFSVPIFSSFFLLKQKSDIREFIDSKLSVLGEIHYIRGSETLVFTGSAVSGTLVFYSSKSPDGGLTKSLNEELSSGFPGMRFTIQLARIQRETDLHSSKLSDFTEADVPEIPDPTD</sequence>
<feature type="transmembrane region" description="Helical" evidence="1">
    <location>
        <begin position="288"/>
        <end position="309"/>
    </location>
</feature>
<keyword evidence="3" id="KW-1185">Reference proteome</keyword>
<dbReference type="EMBL" id="RQEV01000003">
    <property type="protein sequence ID" value="TGK20985.1"/>
    <property type="molecule type" value="Genomic_DNA"/>
</dbReference>
<dbReference type="PANTHER" id="PTHR20992:SF9">
    <property type="entry name" value="AT15442P-RELATED"/>
    <property type="match status" value="1"/>
</dbReference>
<dbReference type="Pfam" id="PF04087">
    <property type="entry name" value="DUF389"/>
    <property type="match status" value="1"/>
</dbReference>
<dbReference type="AlphaFoldDB" id="A0A4R9GT41"/>
<feature type="transmembrane region" description="Helical" evidence="1">
    <location>
        <begin position="187"/>
        <end position="208"/>
    </location>
</feature>
<name>A0A4R9GT41_9LEPT</name>
<dbReference type="RefSeq" id="WP_135812279.1">
    <property type="nucleotide sequence ID" value="NZ_RQEV01000003.1"/>
</dbReference>
<dbReference type="InterPro" id="IPR005240">
    <property type="entry name" value="DUF389"/>
</dbReference>
<protein>
    <submittedName>
        <fullName evidence="2">DUF389 domain-containing protein</fullName>
    </submittedName>
</protein>
<keyword evidence="1" id="KW-0472">Membrane</keyword>
<feature type="transmembrane region" description="Helical" evidence="1">
    <location>
        <begin position="160"/>
        <end position="181"/>
    </location>
</feature>
<accession>A0A4R9GT41</accession>
<dbReference type="OrthoDB" id="9790659at2"/>
<reference evidence="2" key="1">
    <citation type="journal article" date="2019" name="PLoS Negl. Trop. Dis.">
        <title>Revisiting the worldwide diversity of Leptospira species in the environment.</title>
        <authorList>
            <person name="Vincent A.T."/>
            <person name="Schiettekatte O."/>
            <person name="Bourhy P."/>
            <person name="Veyrier F.J."/>
            <person name="Picardeau M."/>
        </authorList>
    </citation>
    <scope>NUCLEOTIDE SEQUENCE [LARGE SCALE GENOMIC DNA]</scope>
    <source>
        <strain evidence="2">SCS5</strain>
    </source>
</reference>
<keyword evidence="1" id="KW-1133">Transmembrane helix</keyword>
<keyword evidence="1" id="KW-0812">Transmembrane</keyword>
<organism evidence="2 3">
    <name type="scientific">Leptospira fluminis</name>
    <dbReference type="NCBI Taxonomy" id="2484979"/>
    <lineage>
        <taxon>Bacteria</taxon>
        <taxon>Pseudomonadati</taxon>
        <taxon>Spirochaetota</taxon>
        <taxon>Spirochaetia</taxon>
        <taxon>Leptospirales</taxon>
        <taxon>Leptospiraceae</taxon>
        <taxon>Leptospira</taxon>
    </lineage>
</organism>
<feature type="transmembrane region" description="Helical" evidence="1">
    <location>
        <begin position="116"/>
        <end position="139"/>
    </location>
</feature>
<gene>
    <name evidence="2" type="ORF">EHO61_03770</name>
</gene>